<dbReference type="SUPFAM" id="SSF52266">
    <property type="entry name" value="SGNH hydrolase"/>
    <property type="match status" value="1"/>
</dbReference>
<accession>A0ABS3WH33</accession>
<dbReference type="Proteomes" id="UP000670947">
    <property type="component" value="Unassembled WGS sequence"/>
</dbReference>
<keyword evidence="3" id="KW-1185">Reference proteome</keyword>
<evidence type="ECO:0000313" key="2">
    <source>
        <dbReference type="EMBL" id="MBO7747460.1"/>
    </source>
</evidence>
<dbReference type="RefSeq" id="WP_208850154.1">
    <property type="nucleotide sequence ID" value="NZ_JAGGDJ010000034.1"/>
</dbReference>
<evidence type="ECO:0000313" key="3">
    <source>
        <dbReference type="Proteomes" id="UP000670947"/>
    </source>
</evidence>
<gene>
    <name evidence="2" type="ORF">I8J29_25055</name>
</gene>
<dbReference type="PANTHER" id="PTHR30383">
    <property type="entry name" value="THIOESTERASE 1/PROTEASE 1/LYSOPHOSPHOLIPASE L1"/>
    <property type="match status" value="1"/>
</dbReference>
<reference evidence="2 3" key="1">
    <citation type="submission" date="2021-03" db="EMBL/GenBank/DDBJ databases">
        <title>Paenibacillus artemisicola MWE-103 whole genome sequence.</title>
        <authorList>
            <person name="Ham Y.J."/>
        </authorList>
    </citation>
    <scope>NUCLEOTIDE SEQUENCE [LARGE SCALE GENOMIC DNA]</scope>
    <source>
        <strain evidence="2 3">MWE-103</strain>
    </source>
</reference>
<comment type="caution">
    <text evidence="2">The sequence shown here is derived from an EMBL/GenBank/DDBJ whole genome shotgun (WGS) entry which is preliminary data.</text>
</comment>
<dbReference type="InterPro" id="IPR013830">
    <property type="entry name" value="SGNH_hydro"/>
</dbReference>
<feature type="domain" description="SGNH hydrolase-type esterase" evidence="1">
    <location>
        <begin position="9"/>
        <end position="200"/>
    </location>
</feature>
<sequence length="219" mass="24103">MTDNQTLLFIGDSITDGARGRTSDPNHILGHGYVFQIAGKLGLEYGADAPRVVNRGVSGDRASDLYARWNEDAIAVRPDVVSILVGVNDAYYIVNGDPRGASDRFRRAYGHLLEETRTTLPNARVVLLEPFALRTGGVAERWDAWSAKLAEYRLAVGELAREHGATFVPLQALFDDACLRAPESHWLWDGIHPTAAGHELIARQWLDVAAFRPRGRSGD</sequence>
<organism evidence="2 3">
    <name type="scientific">Paenibacillus artemisiicola</name>
    <dbReference type="NCBI Taxonomy" id="1172618"/>
    <lineage>
        <taxon>Bacteria</taxon>
        <taxon>Bacillati</taxon>
        <taxon>Bacillota</taxon>
        <taxon>Bacilli</taxon>
        <taxon>Bacillales</taxon>
        <taxon>Paenibacillaceae</taxon>
        <taxon>Paenibacillus</taxon>
    </lineage>
</organism>
<dbReference type="PANTHER" id="PTHR30383:SF5">
    <property type="entry name" value="SGNH HYDROLASE-TYPE ESTERASE DOMAIN-CONTAINING PROTEIN"/>
    <property type="match status" value="1"/>
</dbReference>
<dbReference type="EMBL" id="JAGGDJ010000034">
    <property type="protein sequence ID" value="MBO7747460.1"/>
    <property type="molecule type" value="Genomic_DNA"/>
</dbReference>
<dbReference type="GO" id="GO:0016787">
    <property type="term" value="F:hydrolase activity"/>
    <property type="evidence" value="ECO:0007669"/>
    <property type="project" value="UniProtKB-KW"/>
</dbReference>
<keyword evidence="2" id="KW-0378">Hydrolase</keyword>
<dbReference type="CDD" id="cd01834">
    <property type="entry name" value="SGNH_hydrolase_like_2"/>
    <property type="match status" value="1"/>
</dbReference>
<dbReference type="InterPro" id="IPR051532">
    <property type="entry name" value="Ester_Hydrolysis_Enzymes"/>
</dbReference>
<dbReference type="Gene3D" id="3.40.50.1110">
    <property type="entry name" value="SGNH hydrolase"/>
    <property type="match status" value="1"/>
</dbReference>
<dbReference type="InterPro" id="IPR036514">
    <property type="entry name" value="SGNH_hydro_sf"/>
</dbReference>
<evidence type="ECO:0000259" key="1">
    <source>
        <dbReference type="Pfam" id="PF13472"/>
    </source>
</evidence>
<protein>
    <submittedName>
        <fullName evidence="2">SGNH/GDSL hydrolase family protein</fullName>
    </submittedName>
</protein>
<name>A0ABS3WH33_9BACL</name>
<proteinExistence type="predicted"/>
<dbReference type="Pfam" id="PF13472">
    <property type="entry name" value="Lipase_GDSL_2"/>
    <property type="match status" value="1"/>
</dbReference>